<dbReference type="SUPFAM" id="SSF101690">
    <property type="entry name" value="PAZ domain"/>
    <property type="match status" value="1"/>
</dbReference>
<dbReference type="PANTHER" id="PTHR22891">
    <property type="entry name" value="EUKARYOTIC TRANSLATION INITIATION FACTOR 2C"/>
    <property type="match status" value="1"/>
</dbReference>
<dbReference type="PROSITE" id="PS50822">
    <property type="entry name" value="PIWI"/>
    <property type="match status" value="1"/>
</dbReference>
<dbReference type="InterPro" id="IPR032473">
    <property type="entry name" value="Argonaute_Mid_dom"/>
</dbReference>
<organism evidence="2 3">
    <name type="scientific">Leucosporidium creatinivorum</name>
    <dbReference type="NCBI Taxonomy" id="106004"/>
    <lineage>
        <taxon>Eukaryota</taxon>
        <taxon>Fungi</taxon>
        <taxon>Dikarya</taxon>
        <taxon>Basidiomycota</taxon>
        <taxon>Pucciniomycotina</taxon>
        <taxon>Microbotryomycetes</taxon>
        <taxon>Leucosporidiales</taxon>
        <taxon>Leucosporidium</taxon>
    </lineage>
</organism>
<evidence type="ECO:0000259" key="1">
    <source>
        <dbReference type="PROSITE" id="PS50822"/>
    </source>
</evidence>
<dbReference type="GO" id="GO:0003676">
    <property type="term" value="F:nucleic acid binding"/>
    <property type="evidence" value="ECO:0007669"/>
    <property type="project" value="InterPro"/>
</dbReference>
<dbReference type="FunCoup" id="A0A1Y2CPA4">
    <property type="interactions" value="216"/>
</dbReference>
<reference evidence="2 3" key="1">
    <citation type="submission" date="2016-07" db="EMBL/GenBank/DDBJ databases">
        <title>Pervasive Adenine N6-methylation of Active Genes in Fungi.</title>
        <authorList>
            <consortium name="DOE Joint Genome Institute"/>
            <person name="Mondo S.J."/>
            <person name="Dannebaum R.O."/>
            <person name="Kuo R.C."/>
            <person name="Labutti K."/>
            <person name="Haridas S."/>
            <person name="Kuo A."/>
            <person name="Salamov A."/>
            <person name="Ahrendt S.R."/>
            <person name="Lipzen A."/>
            <person name="Sullivan W."/>
            <person name="Andreopoulos W.B."/>
            <person name="Clum A."/>
            <person name="Lindquist E."/>
            <person name="Daum C."/>
            <person name="Ramamoorthy G.K."/>
            <person name="Gryganskyi A."/>
            <person name="Culley D."/>
            <person name="Magnuson J.K."/>
            <person name="James T.Y."/>
            <person name="O'Malley M.A."/>
            <person name="Stajich J.E."/>
            <person name="Spatafora J.W."/>
            <person name="Visel A."/>
            <person name="Grigoriev I.V."/>
        </authorList>
    </citation>
    <scope>NUCLEOTIDE SEQUENCE [LARGE SCALE GENOMIC DNA]</scope>
    <source>
        <strain evidence="2 3">62-1032</strain>
    </source>
</reference>
<dbReference type="InParanoid" id="A0A1Y2CPA4"/>
<dbReference type="InterPro" id="IPR036085">
    <property type="entry name" value="PAZ_dom_sf"/>
</dbReference>
<protein>
    <submittedName>
        <fullName evidence="2">Piwi domain-domain-containing protein</fullName>
    </submittedName>
</protein>
<dbReference type="AlphaFoldDB" id="A0A1Y2CPA4"/>
<dbReference type="Pfam" id="PF16487">
    <property type="entry name" value="ArgoMid"/>
    <property type="match status" value="1"/>
</dbReference>
<comment type="caution">
    <text evidence="2">The sequence shown here is derived from an EMBL/GenBank/DDBJ whole genome shotgun (WGS) entry which is preliminary data.</text>
</comment>
<dbReference type="SUPFAM" id="SSF53098">
    <property type="entry name" value="Ribonuclease H-like"/>
    <property type="match status" value="1"/>
</dbReference>
<dbReference type="InterPro" id="IPR014811">
    <property type="entry name" value="ArgoL1"/>
</dbReference>
<name>A0A1Y2CPA4_9BASI</name>
<feature type="domain" description="Piwi" evidence="1">
    <location>
        <begin position="379"/>
        <end position="680"/>
    </location>
</feature>
<dbReference type="Gene3D" id="2.170.260.10">
    <property type="entry name" value="paz domain"/>
    <property type="match status" value="1"/>
</dbReference>
<evidence type="ECO:0000313" key="2">
    <source>
        <dbReference type="EMBL" id="ORY48823.1"/>
    </source>
</evidence>
<dbReference type="InterPro" id="IPR036397">
    <property type="entry name" value="RNaseH_sf"/>
</dbReference>
<dbReference type="EMBL" id="MCGR01000113">
    <property type="protein sequence ID" value="ORY48823.1"/>
    <property type="molecule type" value="Genomic_DNA"/>
</dbReference>
<dbReference type="OrthoDB" id="10252740at2759"/>
<dbReference type="Gene3D" id="3.30.420.10">
    <property type="entry name" value="Ribonuclease H-like superfamily/Ribonuclease H"/>
    <property type="match status" value="1"/>
</dbReference>
<dbReference type="Proteomes" id="UP000193467">
    <property type="component" value="Unassembled WGS sequence"/>
</dbReference>
<keyword evidence="3" id="KW-1185">Reference proteome</keyword>
<proteinExistence type="predicted"/>
<evidence type="ECO:0000313" key="3">
    <source>
        <dbReference type="Proteomes" id="UP000193467"/>
    </source>
</evidence>
<dbReference type="Pfam" id="PF08699">
    <property type="entry name" value="ArgoL1"/>
    <property type="match status" value="1"/>
</dbReference>
<dbReference type="SMART" id="SM01163">
    <property type="entry name" value="DUF1785"/>
    <property type="match status" value="1"/>
</dbReference>
<accession>A0A1Y2CPA4</accession>
<sequence>MFTVQIKFTRTIDIGRLGVFVRGEGAAGGNFPDASEVQSATQALNILIQHGPSSLYPNRAASFFLPPENRQAASLLRGLEMWRGFYTSLRPGPNKIFVNLDIASQPMYQSGNLADVVLDFLRAASRGITLTDLAASKIPPRGYIELDRFLRGVKVQLNVKDKDGHEPVRKIKQLEKMSAVDSRFKLEDGSIHNVESYFKLQYGVTLKRPDYVSCPFAEHLAIKLTTVGPKDRVPMLSHGLSRIQPMGAAPSTALAQWGVTIKKEPIEIQARELKAPIINYKRPIQPREGVWDMRGGHQFYSPAKVDRWLILVFDSDRFFRLEEAQASVMGLVAACTQVGLSIRDQRPPIHYVPRNSDINVYILSKGAELVRTAGGPPQMLICFLPRKPCDEYATIKRFGDVDKGVATQCLFINKAKRGNPQYYGNIALKMNVKMRGINSILDPASLGPIAEKPTMLFGVDVSHPSPGSLSPSIAALVGSMDSKASLYGTTVRIQSSRLAIVSHLDNMTATLIKQFEDKLRIKPHRLIFFRDGISEGQFPEVLATEVAAIRAACKKLGGGYSPDLTYIVCGKRHHMSFFPKNDMDADRRNHNCKAGTTIDTDITSTYSFDWYTQSHASLLGTGRSAHYTVLVDDSKFSADTLQQLVFNLCFTYARCTRSVSYATPAFYADRVCTRAQLLLKSDTDDTSTVISSHSGASEENLRGQKLAEVTSHLRTIHVAHQESLYFM</sequence>
<dbReference type="InterPro" id="IPR045246">
    <property type="entry name" value="Piwi_ago-like"/>
</dbReference>
<dbReference type="CDD" id="cd04657">
    <property type="entry name" value="Piwi_ago-like"/>
    <property type="match status" value="1"/>
</dbReference>
<dbReference type="InterPro" id="IPR012337">
    <property type="entry name" value="RNaseH-like_sf"/>
</dbReference>
<dbReference type="Pfam" id="PF02171">
    <property type="entry name" value="Piwi"/>
    <property type="match status" value="1"/>
</dbReference>
<dbReference type="SMART" id="SM00950">
    <property type="entry name" value="Piwi"/>
    <property type="match status" value="1"/>
</dbReference>
<dbReference type="STRING" id="106004.A0A1Y2CPA4"/>
<dbReference type="Gene3D" id="3.40.50.2300">
    <property type="match status" value="1"/>
</dbReference>
<dbReference type="InterPro" id="IPR003165">
    <property type="entry name" value="Piwi"/>
</dbReference>
<gene>
    <name evidence="2" type="ORF">BCR35DRAFT_310833</name>
</gene>